<proteinExistence type="predicted"/>
<evidence type="ECO:0000313" key="3">
    <source>
        <dbReference type="EMBL" id="MBC5788237.1"/>
    </source>
</evidence>
<keyword evidence="1" id="KW-0812">Transmembrane</keyword>
<keyword evidence="1" id="KW-0472">Membrane</keyword>
<keyword evidence="1" id="KW-1133">Transmembrane helix</keyword>
<feature type="transmembrane region" description="Helical" evidence="1">
    <location>
        <begin position="70"/>
        <end position="95"/>
    </location>
</feature>
<evidence type="ECO:0000313" key="4">
    <source>
        <dbReference type="Proteomes" id="UP000649151"/>
    </source>
</evidence>
<dbReference type="InterPro" id="IPR026870">
    <property type="entry name" value="Zinc_ribbon_dom"/>
</dbReference>
<evidence type="ECO:0000256" key="1">
    <source>
        <dbReference type="SAM" id="Phobius"/>
    </source>
</evidence>
<evidence type="ECO:0000259" key="2">
    <source>
        <dbReference type="Pfam" id="PF13240"/>
    </source>
</evidence>
<organism evidence="3 4">
    <name type="scientific">Clostridium facile</name>
    <dbReference type="NCBI Taxonomy" id="2763035"/>
    <lineage>
        <taxon>Bacteria</taxon>
        <taxon>Bacillati</taxon>
        <taxon>Bacillota</taxon>
        <taxon>Clostridia</taxon>
        <taxon>Eubacteriales</taxon>
        <taxon>Clostridiaceae</taxon>
        <taxon>Clostridium</taxon>
    </lineage>
</organism>
<protein>
    <submittedName>
        <fullName evidence="3">Zinc ribbon domain-containing protein</fullName>
    </submittedName>
</protein>
<accession>A0ABR7ISW9</accession>
<reference evidence="3 4" key="1">
    <citation type="submission" date="2020-08" db="EMBL/GenBank/DDBJ databases">
        <title>Genome public.</title>
        <authorList>
            <person name="Liu C."/>
            <person name="Sun Q."/>
        </authorList>
    </citation>
    <scope>NUCLEOTIDE SEQUENCE [LARGE SCALE GENOMIC DNA]</scope>
    <source>
        <strain evidence="3 4">NSJ-27</strain>
    </source>
</reference>
<comment type="caution">
    <text evidence="3">The sequence shown here is derived from an EMBL/GenBank/DDBJ whole genome shotgun (WGS) entry which is preliminary data.</text>
</comment>
<feature type="domain" description="Zinc-ribbon" evidence="2">
    <location>
        <begin position="4"/>
        <end position="24"/>
    </location>
</feature>
<sequence>MKVCPHCNTPNNDEFTFCKACGERLDEDMEISSSYTTEYQQPVAPPLVPNVMPPVAIPQREGYNWCDVCAIIGFICSIIGLFTFAIILLPLGLITSLIGCFGKHLKGLAVAGISISLVATLVRVGMILYENAMIPDWIISGLFW</sequence>
<dbReference type="EMBL" id="JACOQK010000001">
    <property type="protein sequence ID" value="MBC5788237.1"/>
    <property type="molecule type" value="Genomic_DNA"/>
</dbReference>
<feature type="transmembrane region" description="Helical" evidence="1">
    <location>
        <begin position="107"/>
        <end position="129"/>
    </location>
</feature>
<name>A0ABR7ISW9_9CLOT</name>
<dbReference type="RefSeq" id="WP_186996853.1">
    <property type="nucleotide sequence ID" value="NZ_JACOQK010000001.1"/>
</dbReference>
<dbReference type="Proteomes" id="UP000649151">
    <property type="component" value="Unassembled WGS sequence"/>
</dbReference>
<gene>
    <name evidence="3" type="ORF">H8Z77_09450</name>
</gene>
<keyword evidence="4" id="KW-1185">Reference proteome</keyword>
<dbReference type="Pfam" id="PF13240">
    <property type="entry name" value="Zn_Ribbon_1"/>
    <property type="match status" value="1"/>
</dbReference>